<protein>
    <recommendedName>
        <fullName evidence="2">ParB-like N-terminal domain-containing protein</fullName>
    </recommendedName>
</protein>
<comment type="caution">
    <text evidence="3">The sequence shown here is derived from an EMBL/GenBank/DDBJ whole genome shotgun (WGS) entry which is preliminary data.</text>
</comment>
<feature type="domain" description="ParB-like N-terminal" evidence="2">
    <location>
        <begin position="4"/>
        <end position="99"/>
    </location>
</feature>
<keyword evidence="1" id="KW-0159">Chromosome partition</keyword>
<dbReference type="PANTHER" id="PTHR33375:SF1">
    <property type="entry name" value="CHROMOSOME-PARTITIONING PROTEIN PARB-RELATED"/>
    <property type="match status" value="1"/>
</dbReference>
<dbReference type="PANTHER" id="PTHR33375">
    <property type="entry name" value="CHROMOSOME-PARTITIONING PROTEIN PARB-RELATED"/>
    <property type="match status" value="1"/>
</dbReference>
<evidence type="ECO:0000256" key="1">
    <source>
        <dbReference type="ARBA" id="ARBA00022829"/>
    </source>
</evidence>
<evidence type="ECO:0000313" key="3">
    <source>
        <dbReference type="EMBL" id="KKN11987.1"/>
    </source>
</evidence>
<sequence>MAIEQIDLDLIVDNPYQPRLTYHRKDIDQLAQSIKTHGLLQVPPGRRVGGKVEQAFGHLRKRAFAKLAKKEPEKWRQMPIDIRDLTDDQMALFALEENLKRRDITPLETARAVDTYLNRFKGKTEVEVAASLNMAQPTVANMRRVLRLPVKFLEKIDEGVLSFTQGKELLIFEKVVNAEEMMKSALRGLRGTGGYGHANTVEGLILSIYDVAKDQFRPLDKKWQGYRWDLLFDTRAAGCLKCDKTIRTHPTKSETAHCCLDDACWDRHQAEHRENAAAEAKARIEAEIVKRAAESVTTEAKGSIPQGIPGEAPAQAATKLKQKPVPLATDGSGTALVVPCGSCASKETCDRSYFHVAEGDDGRLVCDQKIDVAAAPEEVKAPSPEIPEDILSLARETAGTRAEVLDLNDISAGNGYFRRVHQGYALLDEVFDLLDDPPECLEVCTHGFHFAFDSKASQQKEIRICSDPKCLTRKKSAFTRAKNAAGQALKKAETRAVKEAIAQTTTLDRPRIKLILLAQMDGQHTTRHYYGATDGKRPEKWLWDKVSAGTPESDRARSKLLKAIDKLSAEQLAQLVVEFMFDYLTDKGDIGSYQIKADKPLKWMGITVQEDGKGS</sequence>
<dbReference type="Gene3D" id="1.10.10.2830">
    <property type="match status" value="1"/>
</dbReference>
<dbReference type="InterPro" id="IPR036086">
    <property type="entry name" value="ParB/Sulfiredoxin_sf"/>
</dbReference>
<dbReference type="EMBL" id="LAZR01004080">
    <property type="protein sequence ID" value="KKN11987.1"/>
    <property type="molecule type" value="Genomic_DNA"/>
</dbReference>
<dbReference type="SUPFAM" id="SSF109709">
    <property type="entry name" value="KorB DNA-binding domain-like"/>
    <property type="match status" value="1"/>
</dbReference>
<dbReference type="NCBIfam" id="TIGR00180">
    <property type="entry name" value="parB_part"/>
    <property type="match status" value="1"/>
</dbReference>
<evidence type="ECO:0000259" key="2">
    <source>
        <dbReference type="SMART" id="SM00470"/>
    </source>
</evidence>
<dbReference type="GO" id="GO:0003677">
    <property type="term" value="F:DNA binding"/>
    <property type="evidence" value="ECO:0007669"/>
    <property type="project" value="InterPro"/>
</dbReference>
<dbReference type="Pfam" id="PF02195">
    <property type="entry name" value="ParB_N"/>
    <property type="match status" value="1"/>
</dbReference>
<dbReference type="GO" id="GO:0007059">
    <property type="term" value="P:chromosome segregation"/>
    <property type="evidence" value="ECO:0007669"/>
    <property type="project" value="UniProtKB-KW"/>
</dbReference>
<proteinExistence type="predicted"/>
<dbReference type="Gene3D" id="3.90.1530.30">
    <property type="match status" value="1"/>
</dbReference>
<gene>
    <name evidence="3" type="ORF">LCGC14_1021000</name>
</gene>
<dbReference type="AlphaFoldDB" id="A0A0F9NIY6"/>
<dbReference type="GO" id="GO:0005694">
    <property type="term" value="C:chromosome"/>
    <property type="evidence" value="ECO:0007669"/>
    <property type="project" value="TreeGrafter"/>
</dbReference>
<dbReference type="InterPro" id="IPR004437">
    <property type="entry name" value="ParB/RepB/Spo0J"/>
</dbReference>
<organism evidence="3">
    <name type="scientific">marine sediment metagenome</name>
    <dbReference type="NCBI Taxonomy" id="412755"/>
    <lineage>
        <taxon>unclassified sequences</taxon>
        <taxon>metagenomes</taxon>
        <taxon>ecological metagenomes</taxon>
    </lineage>
</organism>
<reference evidence="3" key="1">
    <citation type="journal article" date="2015" name="Nature">
        <title>Complex archaea that bridge the gap between prokaryotes and eukaryotes.</title>
        <authorList>
            <person name="Spang A."/>
            <person name="Saw J.H."/>
            <person name="Jorgensen S.L."/>
            <person name="Zaremba-Niedzwiedzka K."/>
            <person name="Martijn J."/>
            <person name="Lind A.E."/>
            <person name="van Eijk R."/>
            <person name="Schleper C."/>
            <person name="Guy L."/>
            <person name="Ettema T.J."/>
        </authorList>
    </citation>
    <scope>NUCLEOTIDE SEQUENCE</scope>
</reference>
<accession>A0A0F9NIY6</accession>
<dbReference type="SUPFAM" id="SSF110849">
    <property type="entry name" value="ParB/Sulfiredoxin"/>
    <property type="match status" value="1"/>
</dbReference>
<dbReference type="InterPro" id="IPR041468">
    <property type="entry name" value="HTH_ParB/Spo0J"/>
</dbReference>
<dbReference type="InterPro" id="IPR050336">
    <property type="entry name" value="Chromosome_partition/occlusion"/>
</dbReference>
<dbReference type="Pfam" id="PF17762">
    <property type="entry name" value="HTH_ParB"/>
    <property type="match status" value="1"/>
</dbReference>
<name>A0A0F9NIY6_9ZZZZ</name>
<dbReference type="InterPro" id="IPR003115">
    <property type="entry name" value="ParB_N"/>
</dbReference>
<dbReference type="SMART" id="SM00470">
    <property type="entry name" value="ParB"/>
    <property type="match status" value="1"/>
</dbReference>